<dbReference type="PANTHER" id="PTHR24198">
    <property type="entry name" value="ANKYRIN REPEAT AND PROTEIN KINASE DOMAIN-CONTAINING PROTEIN"/>
    <property type="match status" value="1"/>
</dbReference>
<dbReference type="Gene3D" id="2.60.120.920">
    <property type="match status" value="1"/>
</dbReference>
<feature type="region of interest" description="Disordered" evidence="4">
    <location>
        <begin position="1750"/>
        <end position="1804"/>
    </location>
</feature>
<evidence type="ECO:0000313" key="7">
    <source>
        <dbReference type="Proteomes" id="UP001227543"/>
    </source>
</evidence>
<dbReference type="PROSITE" id="PS50297">
    <property type="entry name" value="ANK_REP_REGION"/>
    <property type="match status" value="11"/>
</dbReference>
<feature type="region of interest" description="Disordered" evidence="4">
    <location>
        <begin position="78"/>
        <end position="115"/>
    </location>
</feature>
<gene>
    <name evidence="6" type="ORF">CTAM01_14344</name>
</gene>
<reference evidence="6 7" key="1">
    <citation type="submission" date="2016-10" db="EMBL/GenBank/DDBJ databases">
        <title>The genome sequence of Colletotrichum fioriniae PJ7.</title>
        <authorList>
            <person name="Baroncelli R."/>
        </authorList>
    </citation>
    <scope>NUCLEOTIDE SEQUENCE [LARGE SCALE GENOMIC DNA]</scope>
    <source>
        <strain evidence="6 7">Tom-12</strain>
    </source>
</reference>
<feature type="repeat" description="ANK" evidence="3">
    <location>
        <begin position="763"/>
        <end position="789"/>
    </location>
</feature>
<dbReference type="Gene3D" id="1.25.40.20">
    <property type="entry name" value="Ankyrin repeat-containing domain"/>
    <property type="match status" value="5"/>
</dbReference>
<evidence type="ECO:0000259" key="5">
    <source>
        <dbReference type="Pfam" id="PF00622"/>
    </source>
</evidence>
<dbReference type="PROSITE" id="PS50088">
    <property type="entry name" value="ANK_REPEAT"/>
    <property type="match status" value="13"/>
</dbReference>
<dbReference type="RefSeq" id="XP_060375064.1">
    <property type="nucleotide sequence ID" value="XM_060530345.1"/>
</dbReference>
<dbReference type="InterPro" id="IPR003877">
    <property type="entry name" value="SPRY_dom"/>
</dbReference>
<feature type="repeat" description="ANK" evidence="3">
    <location>
        <begin position="1312"/>
        <end position="1344"/>
    </location>
</feature>
<dbReference type="InterPro" id="IPR044736">
    <property type="entry name" value="Gid1/RanBPM/SPLA_SPRY"/>
</dbReference>
<feature type="repeat" description="ANK" evidence="3">
    <location>
        <begin position="1079"/>
        <end position="1111"/>
    </location>
</feature>
<sequence>MAEGSDTNSHQSFDDDVEGVADENQEPWKFRIYFVGFPSEIADSETMSVVEMIPNLVPEARVYQHNIFRHDVVSELQDLSSEDEDDRESLAVDEQRAPDGPEERERDRDGIPASLVGPRLISPKLISDIRNPDTGNSVKEARMASIEKEYDEHIATTDDAASVESQVAHPFYSPAWIESEALELLIRIQKHAPQEAIKDRNRVLLAGYGFGGIVVKQAIIIANRTPRFYDVALNVASLLFFATPHGPTKREAPDHSTGRLGWENVLFEMLKATNIGYTGRLSQLLSGLVDAVAQLSHVFRKFAVKYPTTDFIQVDGEYTPKMSQSSNPEFGVLWPMRGPKGAAMCAVNNLDELGLLRRLFTPDHILFDHEGSIKGPHVAPQFDISDTYFKTLQSLSFSRWILHEARTLDKSDDFDDMQGIYRPILQQIPWKQSRGGSVQIHGPTGYGKSDLVRLITQEFRERSSVVIIDNLISSLESHLGSFCGVLVSTVHQIISQRPYLFWPVKNLMAEILSQNAWTQETLTALLSSIIFYAKNVDFLVVIADFEKWTSQAQSWWLQMPGLAAESSAVTFTFLTSSRAPIDGFKSGKVYAFDLAAKSKHYQNALIRTKTTQLLDHAYGSSFLRERLAVNVKKQIIDSATSFEGSFSAISAYLVHLFQSFTISSPEAIEADIAKSPKNERLLYEKHIEILSTQPSSTVSWANSVLSCLVLAMRDFRIEELAVAVAINLRRSTISQIQGMVSMDMERDLRSHLGGLDATQADHEGRTPLHMAAICGRTDVIRQLLGMGVSGEAPINASAAELLDVKDMGFHTALTAAAKMGSVDSAKYLVAVGADLTVQDRIGQTTLHYAIPNCPQVVNNIVVRDKSTLYIKDVHGCTPLHVAARCGSVESTTFIVDAARTYDRLLEVVEAADNMGLAPLHYAAERGFTNVTKILIDAQVNSIASAAYARRAAKLAAAHGYLETMKSIDGGTLEYGGELLLAASRAGQLLIVQYLLQQSVSPDGQEDAKQRPISVATARGYNEVVRTLLRHKADINLGDSERRTPLHHAASYGVYDVLKTLLNHARDTTEAANVQARDYSRFTPLHFAAQRGHTSSVELLLEHNANANDRSVSGDTPLHLATGSPRIVEALLKVDADANAINQLGQTPLHMATRRKCLESAQLLIRKGVEVGIADEDGRRAVYHAIEQNDIHMVEELVTNDVKANDINENVKGSWDNLELAVRSSALEVLEFLMGDDEDAVQKTDDDRHSLLHYAAERKSVEVLTFLIDRGTEIDSPSRWGRTPLHCAAYHGQVDNMRELLKRGADPERADESGDIPLHLAADQGYDAAVRILLHAGSPIDVRGVGEQTPLFCATSANHFNVAETLLKAGAEVNSQDEDGWSSLHAAAGDLGASKLLLESGADINCQKADLWAPLHLAVFWGSVEVAEFLLKSGANPNLTNADGDTPLHVALKKGQAEVVKIFLNHRGSNSVDVDKPNADGFHPIHLASRECNSDIGWDPQDWTNAYWEAIFRNRVESVSILLSKSPGLKNEMNEEGLNGLEVYFDSCQSLEDQGNPLAVLLVKSGCNPWTRRQNDQKSIFELGFSTQWSRQHMDFVDACLQCLPGDPQEAGLGFKELRIATEMDRPDLWTKLKSMLTQFERETDSDGWTLHHFLYQCAPRIALGEYQSRAPQSQTKTPTALIIPPMWKRGVEVSESRAQILQGGLEVFFAASHDEENDPYNICIRANHPLSPRKLGLAYFELSIEEALEVSTSESKPDDLEQRNRKSSNPSEPEEPETGSNGSAKSDATSDTSPSSEATPADPSVVIGLTGEFCDMRKAHPGWYLWSVGYHGVEGNVYDEDFSSASHILGRIYGLGSTVGCGVDYENREYIFTLNGQVVDRYPKRTQTSRTMSVAGARK</sequence>
<dbReference type="Pfam" id="PF12796">
    <property type="entry name" value="Ank_2"/>
    <property type="match status" value="6"/>
</dbReference>
<feature type="repeat" description="ANK" evidence="3">
    <location>
        <begin position="1279"/>
        <end position="1311"/>
    </location>
</feature>
<evidence type="ECO:0000256" key="3">
    <source>
        <dbReference type="PROSITE-ProRule" id="PRU00023"/>
    </source>
</evidence>
<evidence type="ECO:0000256" key="4">
    <source>
        <dbReference type="SAM" id="MobiDB-lite"/>
    </source>
</evidence>
<dbReference type="InterPro" id="IPR002110">
    <property type="entry name" value="Ankyrin_rpt"/>
</dbReference>
<dbReference type="SMART" id="SM00248">
    <property type="entry name" value="ANK"/>
    <property type="match status" value="19"/>
</dbReference>
<accession>A0ABQ9QPI4</accession>
<evidence type="ECO:0000256" key="2">
    <source>
        <dbReference type="ARBA" id="ARBA00023043"/>
    </source>
</evidence>
<comment type="caution">
    <text evidence="6">The sequence shown here is derived from an EMBL/GenBank/DDBJ whole genome shotgun (WGS) entry which is preliminary data.</text>
</comment>
<feature type="repeat" description="ANK" evidence="3">
    <location>
        <begin position="1345"/>
        <end position="1377"/>
    </location>
</feature>
<feature type="repeat" description="ANK" evidence="3">
    <location>
        <begin position="1007"/>
        <end position="1039"/>
    </location>
</feature>
<dbReference type="SUPFAM" id="SSF52540">
    <property type="entry name" value="P-loop containing nucleoside triphosphate hydrolases"/>
    <property type="match status" value="1"/>
</dbReference>
<protein>
    <recommendedName>
        <fullName evidence="5">SPRY domain-containing protein</fullName>
    </recommendedName>
</protein>
<feature type="repeat" description="ANK" evidence="3">
    <location>
        <begin position="808"/>
        <end position="840"/>
    </location>
</feature>
<evidence type="ECO:0000256" key="1">
    <source>
        <dbReference type="ARBA" id="ARBA00022737"/>
    </source>
</evidence>
<dbReference type="Proteomes" id="UP001227543">
    <property type="component" value="Unassembled WGS sequence"/>
</dbReference>
<organism evidence="6 7">
    <name type="scientific">Colletotrichum tamarilloi</name>
    <dbReference type="NCBI Taxonomy" id="1209934"/>
    <lineage>
        <taxon>Eukaryota</taxon>
        <taxon>Fungi</taxon>
        <taxon>Dikarya</taxon>
        <taxon>Ascomycota</taxon>
        <taxon>Pezizomycotina</taxon>
        <taxon>Sordariomycetes</taxon>
        <taxon>Hypocreomycetidae</taxon>
        <taxon>Glomerellales</taxon>
        <taxon>Glomerellaceae</taxon>
        <taxon>Colletotrichum</taxon>
        <taxon>Colletotrichum acutatum species complex</taxon>
    </lineage>
</organism>
<dbReference type="GeneID" id="85414583"/>
<feature type="compositionally biased region" description="Basic and acidic residues" evidence="4">
    <location>
        <begin position="88"/>
        <end position="110"/>
    </location>
</feature>
<feature type="repeat" description="ANK" evidence="3">
    <location>
        <begin position="1442"/>
        <end position="1465"/>
    </location>
</feature>
<feature type="repeat" description="ANK" evidence="3">
    <location>
        <begin position="1040"/>
        <end position="1072"/>
    </location>
</feature>
<dbReference type="CDD" id="cd12885">
    <property type="entry name" value="SPRY_RanBP_like"/>
    <property type="match status" value="1"/>
</dbReference>
<keyword evidence="2 3" id="KW-0040">ANK repeat</keyword>
<feature type="compositionally biased region" description="Polar residues" evidence="4">
    <location>
        <begin position="1784"/>
        <end position="1798"/>
    </location>
</feature>
<feature type="repeat" description="ANK" evidence="3">
    <location>
        <begin position="914"/>
        <end position="940"/>
    </location>
</feature>
<name>A0ABQ9QPI4_9PEZI</name>
<feature type="compositionally biased region" description="Polar residues" evidence="4">
    <location>
        <begin position="1"/>
        <end position="11"/>
    </location>
</feature>
<feature type="repeat" description="ANK" evidence="3">
    <location>
        <begin position="1246"/>
        <end position="1278"/>
    </location>
</feature>
<dbReference type="Pfam" id="PF00622">
    <property type="entry name" value="SPRY"/>
    <property type="match status" value="1"/>
</dbReference>
<dbReference type="InterPro" id="IPR036770">
    <property type="entry name" value="Ankyrin_rpt-contain_sf"/>
</dbReference>
<dbReference type="EMBL" id="MLFU01000120">
    <property type="protein sequence ID" value="KAK1480504.1"/>
    <property type="molecule type" value="Genomic_DNA"/>
</dbReference>
<feature type="compositionally biased region" description="Basic and acidic residues" evidence="4">
    <location>
        <begin position="1755"/>
        <end position="1764"/>
    </location>
</feature>
<dbReference type="PRINTS" id="PR01415">
    <property type="entry name" value="ANKYRIN"/>
</dbReference>
<feature type="region of interest" description="Disordered" evidence="4">
    <location>
        <begin position="1"/>
        <end position="20"/>
    </location>
</feature>
<dbReference type="SUPFAM" id="SSF48403">
    <property type="entry name" value="Ankyrin repeat"/>
    <property type="match status" value="3"/>
</dbReference>
<proteinExistence type="predicted"/>
<keyword evidence="7" id="KW-1185">Reference proteome</keyword>
<feature type="repeat" description="ANK" evidence="3">
    <location>
        <begin position="1143"/>
        <end position="1175"/>
    </location>
</feature>
<feature type="repeat" description="ANK" evidence="3">
    <location>
        <begin position="1409"/>
        <end position="1441"/>
    </location>
</feature>
<dbReference type="PANTHER" id="PTHR24198:SF193">
    <property type="match status" value="1"/>
</dbReference>
<dbReference type="Pfam" id="PF00023">
    <property type="entry name" value="Ank"/>
    <property type="match status" value="2"/>
</dbReference>
<evidence type="ECO:0000313" key="6">
    <source>
        <dbReference type="EMBL" id="KAK1480504.1"/>
    </source>
</evidence>
<feature type="domain" description="SPRY" evidence="5">
    <location>
        <begin position="1802"/>
        <end position="1877"/>
    </location>
</feature>
<keyword evidence="1" id="KW-0677">Repeat</keyword>
<dbReference type="InterPro" id="IPR027417">
    <property type="entry name" value="P-loop_NTPase"/>
</dbReference>
<dbReference type="InterPro" id="IPR043136">
    <property type="entry name" value="B30.2/SPRY_sf"/>
</dbReference>